<dbReference type="PANTHER" id="PTHR11364:SF27">
    <property type="entry name" value="SULFURTRANSFERASE"/>
    <property type="match status" value="1"/>
</dbReference>
<protein>
    <submittedName>
        <fullName evidence="4">Sulfurtransferase</fullName>
        <ecNumber evidence="4">2.8.1.-</ecNumber>
    </submittedName>
</protein>
<comment type="caution">
    <text evidence="4">The sequence shown here is derived from an EMBL/GenBank/DDBJ whole genome shotgun (WGS) entry which is preliminary data.</text>
</comment>
<dbReference type="SUPFAM" id="SSF52821">
    <property type="entry name" value="Rhodanese/Cell cycle control phosphatase"/>
    <property type="match status" value="2"/>
</dbReference>
<sequence>MKTFISNEWLLEHLEDEEVRVVDCRFKLGNPNEGSSLFQTSHLPGAIYFDLEKDLSSVVREHGGRHPLPKLEQFKCLLEKSGISNSTTVVAYDGGEGAFASRLWWLLKYVGHEKVFILDGGFRSWEQSSFPVTNNIVQYNQAEYILDIQKDMLASYLDVKQAVESKDAILIDSRETKRYMGVEELIDKKAGHIPGAHNYVWLEGFQNGHFKEPYEQANRFHNLDKSKEVIVYCGSGVTATPNVIALKDAGFTKVKLYAGSFSDWISYEENEVATKN</sequence>
<dbReference type="RefSeq" id="WP_322447486.1">
    <property type="nucleotide sequence ID" value="NZ_JAXOFX010000011.1"/>
</dbReference>
<feature type="domain" description="Rhodanese" evidence="3">
    <location>
        <begin position="15"/>
        <end position="134"/>
    </location>
</feature>
<dbReference type="Pfam" id="PF00581">
    <property type="entry name" value="Rhodanese"/>
    <property type="match status" value="2"/>
</dbReference>
<dbReference type="InterPro" id="IPR045078">
    <property type="entry name" value="TST/MPST-like"/>
</dbReference>
<dbReference type="InterPro" id="IPR001763">
    <property type="entry name" value="Rhodanese-like_dom"/>
</dbReference>
<organism evidence="4 5">
    <name type="scientific">Robertmurraya mangrovi</name>
    <dbReference type="NCBI Taxonomy" id="3098077"/>
    <lineage>
        <taxon>Bacteria</taxon>
        <taxon>Bacillati</taxon>
        <taxon>Bacillota</taxon>
        <taxon>Bacilli</taxon>
        <taxon>Bacillales</taxon>
        <taxon>Bacillaceae</taxon>
        <taxon>Robertmurraya</taxon>
    </lineage>
</organism>
<evidence type="ECO:0000256" key="2">
    <source>
        <dbReference type="ARBA" id="ARBA00022737"/>
    </source>
</evidence>
<dbReference type="InterPro" id="IPR036873">
    <property type="entry name" value="Rhodanese-like_dom_sf"/>
</dbReference>
<reference evidence="4 5" key="1">
    <citation type="submission" date="2023-11" db="EMBL/GenBank/DDBJ databases">
        <title>Bacillus jintuensis, isolated from a mudflat on the Beibu Gulf coast.</title>
        <authorList>
            <person name="Li M."/>
        </authorList>
    </citation>
    <scope>NUCLEOTIDE SEQUENCE [LARGE SCALE GENOMIC DNA]</scope>
    <source>
        <strain evidence="4 5">31A1R</strain>
    </source>
</reference>
<gene>
    <name evidence="4" type="ORF">SM124_15820</name>
</gene>
<evidence type="ECO:0000256" key="1">
    <source>
        <dbReference type="ARBA" id="ARBA00022679"/>
    </source>
</evidence>
<evidence type="ECO:0000259" key="3">
    <source>
        <dbReference type="PROSITE" id="PS50206"/>
    </source>
</evidence>
<accession>A0ABU5J1C9</accession>
<dbReference type="Gene3D" id="3.40.250.10">
    <property type="entry name" value="Rhodanese-like domain"/>
    <property type="match status" value="2"/>
</dbReference>
<keyword evidence="1 4" id="KW-0808">Transferase</keyword>
<evidence type="ECO:0000313" key="4">
    <source>
        <dbReference type="EMBL" id="MDZ5473186.1"/>
    </source>
</evidence>
<dbReference type="SMART" id="SM00450">
    <property type="entry name" value="RHOD"/>
    <property type="match status" value="2"/>
</dbReference>
<dbReference type="PROSITE" id="PS50206">
    <property type="entry name" value="RHODANESE_3"/>
    <property type="match status" value="2"/>
</dbReference>
<evidence type="ECO:0000313" key="5">
    <source>
        <dbReference type="Proteomes" id="UP001290455"/>
    </source>
</evidence>
<dbReference type="Proteomes" id="UP001290455">
    <property type="component" value="Unassembled WGS sequence"/>
</dbReference>
<proteinExistence type="predicted"/>
<dbReference type="GO" id="GO:0016740">
    <property type="term" value="F:transferase activity"/>
    <property type="evidence" value="ECO:0007669"/>
    <property type="project" value="UniProtKB-KW"/>
</dbReference>
<dbReference type="PROSITE" id="PS00380">
    <property type="entry name" value="RHODANESE_1"/>
    <property type="match status" value="1"/>
</dbReference>
<keyword evidence="5" id="KW-1185">Reference proteome</keyword>
<dbReference type="InterPro" id="IPR001307">
    <property type="entry name" value="Thiosulphate_STrfase_CS"/>
</dbReference>
<dbReference type="EMBL" id="JAXOFX010000011">
    <property type="protein sequence ID" value="MDZ5473186.1"/>
    <property type="molecule type" value="Genomic_DNA"/>
</dbReference>
<dbReference type="CDD" id="cd01448">
    <property type="entry name" value="TST_Repeat_1"/>
    <property type="match status" value="1"/>
</dbReference>
<feature type="domain" description="Rhodanese" evidence="3">
    <location>
        <begin position="164"/>
        <end position="273"/>
    </location>
</feature>
<dbReference type="CDD" id="cd01449">
    <property type="entry name" value="TST_Repeat_2"/>
    <property type="match status" value="1"/>
</dbReference>
<dbReference type="EC" id="2.8.1.-" evidence="4"/>
<name>A0ABU5J1C9_9BACI</name>
<keyword evidence="2" id="KW-0677">Repeat</keyword>
<dbReference type="PANTHER" id="PTHR11364">
    <property type="entry name" value="THIOSULFATE SULFERTANSFERASE"/>
    <property type="match status" value="1"/>
</dbReference>